<evidence type="ECO:0000313" key="1">
    <source>
        <dbReference type="EMBL" id="KAE9022190.1"/>
    </source>
</evidence>
<reference evidence="4 6" key="1">
    <citation type="submission" date="2018-09" db="EMBL/GenBank/DDBJ databases">
        <title>Genomic investigation of the strawberry pathogen Phytophthora fragariae indicates pathogenicity is determined by transcriptional variation in three key races.</title>
        <authorList>
            <person name="Adams T.M."/>
            <person name="Armitage A.D."/>
            <person name="Sobczyk M.K."/>
            <person name="Bates H.J."/>
            <person name="Dunwell J.M."/>
            <person name="Nellist C.F."/>
            <person name="Harrison R.J."/>
        </authorList>
    </citation>
    <scope>NUCLEOTIDE SEQUENCE [LARGE SCALE GENOMIC DNA]</scope>
    <source>
        <strain evidence="2 4">SCRP249</strain>
        <strain evidence="1 6">SCRP324</strain>
        <strain evidence="3 5">SCRP333</strain>
    </source>
</reference>
<protein>
    <submittedName>
        <fullName evidence="2">Uncharacterized protein</fullName>
    </submittedName>
</protein>
<dbReference type="Proteomes" id="UP000434957">
    <property type="component" value="Unassembled WGS sequence"/>
</dbReference>
<dbReference type="AlphaFoldDB" id="A0A6A3MJS8"/>
<evidence type="ECO:0000313" key="3">
    <source>
        <dbReference type="EMBL" id="KAE9336618.1"/>
    </source>
</evidence>
<evidence type="ECO:0000313" key="2">
    <source>
        <dbReference type="EMBL" id="KAE9028423.1"/>
    </source>
</evidence>
<organism evidence="2 4">
    <name type="scientific">Phytophthora rubi</name>
    <dbReference type="NCBI Taxonomy" id="129364"/>
    <lineage>
        <taxon>Eukaryota</taxon>
        <taxon>Sar</taxon>
        <taxon>Stramenopiles</taxon>
        <taxon>Oomycota</taxon>
        <taxon>Peronosporomycetes</taxon>
        <taxon>Peronosporales</taxon>
        <taxon>Peronosporaceae</taxon>
        <taxon>Phytophthora</taxon>
    </lineage>
</organism>
<comment type="caution">
    <text evidence="2">The sequence shown here is derived from an EMBL/GenBank/DDBJ whole genome shotgun (WGS) entry which is preliminary data.</text>
</comment>
<dbReference type="Proteomes" id="UP000429607">
    <property type="component" value="Unassembled WGS sequence"/>
</dbReference>
<gene>
    <name evidence="2" type="ORF">PR001_g11744</name>
    <name evidence="1" type="ORF">PR002_g12038</name>
    <name evidence="3" type="ORF">PR003_g12417</name>
</gene>
<evidence type="ECO:0000313" key="4">
    <source>
        <dbReference type="Proteomes" id="UP000429607"/>
    </source>
</evidence>
<dbReference type="EMBL" id="QXFV01000734">
    <property type="protein sequence ID" value="KAE9028423.1"/>
    <property type="molecule type" value="Genomic_DNA"/>
</dbReference>
<dbReference type="Proteomes" id="UP000435112">
    <property type="component" value="Unassembled WGS sequence"/>
</dbReference>
<sequence length="64" mass="7326">MYRTPRCAIVAVAVRPTFTAATSAHSLSPCPCVRRAALSKPTWKHRKRTCNHLRRAVTSMRRYK</sequence>
<dbReference type="EMBL" id="QXFT01000747">
    <property type="protein sequence ID" value="KAE9336618.1"/>
    <property type="molecule type" value="Genomic_DNA"/>
</dbReference>
<accession>A0A6A3MJS8</accession>
<proteinExistence type="predicted"/>
<dbReference type="OrthoDB" id="10275067at2759"/>
<dbReference type="EMBL" id="QXFU01000743">
    <property type="protein sequence ID" value="KAE9022190.1"/>
    <property type="molecule type" value="Genomic_DNA"/>
</dbReference>
<keyword evidence="5" id="KW-1185">Reference proteome</keyword>
<name>A0A6A3MJS8_9STRA</name>
<evidence type="ECO:0000313" key="6">
    <source>
        <dbReference type="Proteomes" id="UP000435112"/>
    </source>
</evidence>
<evidence type="ECO:0000313" key="5">
    <source>
        <dbReference type="Proteomes" id="UP000434957"/>
    </source>
</evidence>